<evidence type="ECO:0008006" key="2">
    <source>
        <dbReference type="Google" id="ProtNLM"/>
    </source>
</evidence>
<reference evidence="1" key="1">
    <citation type="submission" date="2018-06" db="EMBL/GenBank/DDBJ databases">
        <authorList>
            <person name="Zhirakovskaya E."/>
        </authorList>
    </citation>
    <scope>NUCLEOTIDE SEQUENCE</scope>
</reference>
<gene>
    <name evidence="1" type="ORF">MNBD_ALPHA01-951</name>
</gene>
<organism evidence="1">
    <name type="scientific">hydrothermal vent metagenome</name>
    <dbReference type="NCBI Taxonomy" id="652676"/>
    <lineage>
        <taxon>unclassified sequences</taxon>
        <taxon>metagenomes</taxon>
        <taxon>ecological metagenomes</taxon>
    </lineage>
</organism>
<dbReference type="PANTHER" id="PTHR36057:SF1">
    <property type="entry name" value="LIPOPROTEIN LIPID ATTACHMENT SITE-LIKE PROTEIN, PUTATIVE (DUF1223)-RELATED"/>
    <property type="match status" value="1"/>
</dbReference>
<dbReference type="EMBL" id="UOEJ01000033">
    <property type="protein sequence ID" value="VAV92321.1"/>
    <property type="molecule type" value="Genomic_DNA"/>
</dbReference>
<sequence length="257" mass="28590">MKIVLHIFRILSVFCISLFVTGYAGFSYADPAAESTSSQPLVVVELFTSQGCSSCPPADELLARLSRQKNILALGFSVDYWNYLGWKDTLARPDCTIRQKKYNKSLGKSGVYTPQMIIQGRHDVIGSRADLVQNILDKTQVELRAQHPAPAIIFTATGDMINLKIGPDVMADNTAATIWVIGYDFERTVNIRKGELAGQVRKYHNVVQSIKHIGHWTGKEIKLTLSKDDMGDRQYDGYALILQNKETGPIITAAKLK</sequence>
<dbReference type="InterPro" id="IPR036249">
    <property type="entry name" value="Thioredoxin-like_sf"/>
</dbReference>
<proteinExistence type="predicted"/>
<dbReference type="Pfam" id="PF06764">
    <property type="entry name" value="DUF1223"/>
    <property type="match status" value="1"/>
</dbReference>
<evidence type="ECO:0000313" key="1">
    <source>
        <dbReference type="EMBL" id="VAV92321.1"/>
    </source>
</evidence>
<name>A0A3B0RLH6_9ZZZZ</name>
<dbReference type="SUPFAM" id="SSF52833">
    <property type="entry name" value="Thioredoxin-like"/>
    <property type="match status" value="1"/>
</dbReference>
<dbReference type="PANTHER" id="PTHR36057">
    <property type="match status" value="1"/>
</dbReference>
<dbReference type="InterPro" id="IPR010634">
    <property type="entry name" value="DUF1223"/>
</dbReference>
<dbReference type="AlphaFoldDB" id="A0A3B0RLH6"/>
<accession>A0A3B0RLH6</accession>
<protein>
    <recommendedName>
        <fullName evidence="2">DUF1223 domain-containing protein</fullName>
    </recommendedName>
</protein>